<dbReference type="RefSeq" id="WP_130094436.1">
    <property type="nucleotide sequence ID" value="NZ_SETE01000006.1"/>
</dbReference>
<dbReference type="OrthoDB" id="1467011at2"/>
<dbReference type="AlphaFoldDB" id="A0A4V1WF86"/>
<comment type="caution">
    <text evidence="1">The sequence shown here is derived from an EMBL/GenBank/DDBJ whole genome shotgun (WGS) entry which is preliminary data.</text>
</comment>
<gene>
    <name evidence="1" type="ORF">ERX46_13665</name>
</gene>
<sequence>MKRSINYIISAMFLVGLLSLEKEDKSAYNGPDRVSFGVKIGLLPTGGLTQYSLFYFKNERLMGNQPVDLNQIIKIGTGQWPIPRSNVFKKIFEDNGIIDVTLADGQIIDYNSAFDSLWKIRFEAHPFKHELGNGWSQGEMRPSLKQQTYIMERYGVRGYDQDYFVDSSFFKLLRDVLDPAWINNYKSLR</sequence>
<evidence type="ECO:0000313" key="2">
    <source>
        <dbReference type="Proteomes" id="UP000293952"/>
    </source>
</evidence>
<reference evidence="1 2" key="1">
    <citation type="submission" date="2019-02" db="EMBL/GenBank/DDBJ databases">
        <title>Genome sequence of the sea-ice species Brumimicrobium glaciale.</title>
        <authorList>
            <person name="Bowman J.P."/>
        </authorList>
    </citation>
    <scope>NUCLEOTIDE SEQUENCE [LARGE SCALE GENOMIC DNA]</scope>
    <source>
        <strain evidence="1 2">IC156</strain>
    </source>
</reference>
<evidence type="ECO:0000313" key="1">
    <source>
        <dbReference type="EMBL" id="RYM32326.1"/>
    </source>
</evidence>
<protein>
    <submittedName>
        <fullName evidence="1">Uncharacterized protein</fullName>
    </submittedName>
</protein>
<organism evidence="1 2">
    <name type="scientific">Brumimicrobium glaciale</name>
    <dbReference type="NCBI Taxonomy" id="200475"/>
    <lineage>
        <taxon>Bacteria</taxon>
        <taxon>Pseudomonadati</taxon>
        <taxon>Bacteroidota</taxon>
        <taxon>Flavobacteriia</taxon>
        <taxon>Flavobacteriales</taxon>
        <taxon>Crocinitomicaceae</taxon>
        <taxon>Brumimicrobium</taxon>
    </lineage>
</organism>
<dbReference type="Proteomes" id="UP000293952">
    <property type="component" value="Unassembled WGS sequence"/>
</dbReference>
<keyword evidence="2" id="KW-1185">Reference proteome</keyword>
<proteinExistence type="predicted"/>
<dbReference type="EMBL" id="SETE01000006">
    <property type="protein sequence ID" value="RYM32326.1"/>
    <property type="molecule type" value="Genomic_DNA"/>
</dbReference>
<name>A0A4V1WF86_9FLAO</name>
<accession>A0A4V1WF86</accession>